<proteinExistence type="predicted"/>
<reference evidence="3" key="1">
    <citation type="submission" date="2023-07" db="EMBL/GenBank/DDBJ databases">
        <title>Genome content predicts the carbon catabolic preferences of heterotrophic bacteria.</title>
        <authorList>
            <person name="Gralka M."/>
        </authorList>
    </citation>
    <scope>NUCLEOTIDE SEQUENCE</scope>
    <source>
        <strain evidence="3">E2R20</strain>
    </source>
</reference>
<accession>A0AAW7YQ52</accession>
<evidence type="ECO:0000256" key="1">
    <source>
        <dbReference type="ARBA" id="ARBA00022801"/>
    </source>
</evidence>
<keyword evidence="1 3" id="KW-0378">Hydrolase</keyword>
<dbReference type="Pfam" id="PF07859">
    <property type="entry name" value="Abhydrolase_3"/>
    <property type="match status" value="1"/>
</dbReference>
<dbReference type="InterPro" id="IPR013094">
    <property type="entry name" value="AB_hydrolase_3"/>
</dbReference>
<dbReference type="AlphaFoldDB" id="A0AAW7YQ52"/>
<dbReference type="PANTHER" id="PTHR48081:SF8">
    <property type="entry name" value="ALPHA_BETA HYDROLASE FOLD-3 DOMAIN-CONTAINING PROTEIN-RELATED"/>
    <property type="match status" value="1"/>
</dbReference>
<dbReference type="InterPro" id="IPR050300">
    <property type="entry name" value="GDXG_lipolytic_enzyme"/>
</dbReference>
<dbReference type="SUPFAM" id="SSF53474">
    <property type="entry name" value="alpha/beta-Hydrolases"/>
    <property type="match status" value="1"/>
</dbReference>
<sequence length="324" mass="36691">MFKKVLAVISSTLVGSILFAKVKEQRSYRSFVQEKMMRLNGMKSTFDSVEGAKKALEKTKDETAGKYAGTEYEFNHNVSIQDYFGSLVYVVNNQGDRQQRTVLYIHGGAWFQDPLDYHFEFIDLLAETLDAKIVMPIYPKVPHRDYITTEVLLHKIYQNLLNKVDNPDQLIVMGDSAGGQIALSFAQSLNDRSLPQPGHIVLLSPVLDATFSNPETKKYEQIDPMLGIDGSKYLAGLWAGDTPLDDYRISPINGDINHLGHLTIVIGTKETLYPDALKLSQMLDQKGIEHEFIQGDNLFHIYPIFPLPEREDVLNQLKQIIIKK</sequence>
<evidence type="ECO:0000313" key="4">
    <source>
        <dbReference type="Proteomes" id="UP001170310"/>
    </source>
</evidence>
<dbReference type="GO" id="GO:0016787">
    <property type="term" value="F:hydrolase activity"/>
    <property type="evidence" value="ECO:0007669"/>
    <property type="project" value="UniProtKB-KW"/>
</dbReference>
<evidence type="ECO:0000259" key="2">
    <source>
        <dbReference type="Pfam" id="PF07859"/>
    </source>
</evidence>
<protein>
    <submittedName>
        <fullName evidence="3">Alpha/beta hydrolase</fullName>
    </submittedName>
</protein>
<dbReference type="EMBL" id="JAUOQO010000001">
    <property type="protein sequence ID" value="MDO6572700.1"/>
    <property type="molecule type" value="Genomic_DNA"/>
</dbReference>
<feature type="domain" description="Alpha/beta hydrolase fold-3" evidence="2">
    <location>
        <begin position="102"/>
        <end position="302"/>
    </location>
</feature>
<dbReference type="InterPro" id="IPR029058">
    <property type="entry name" value="AB_hydrolase_fold"/>
</dbReference>
<dbReference type="RefSeq" id="WP_029056087.1">
    <property type="nucleotide sequence ID" value="NZ_JAUOQO010000001.1"/>
</dbReference>
<gene>
    <name evidence="3" type="ORF">Q4528_00855</name>
</gene>
<keyword evidence="4" id="KW-1185">Reference proteome</keyword>
<comment type="caution">
    <text evidence="3">The sequence shown here is derived from an EMBL/GenBank/DDBJ whole genome shotgun (WGS) entry which is preliminary data.</text>
</comment>
<dbReference type="Proteomes" id="UP001170310">
    <property type="component" value="Unassembled WGS sequence"/>
</dbReference>
<dbReference type="PANTHER" id="PTHR48081">
    <property type="entry name" value="AB HYDROLASE SUPERFAMILY PROTEIN C4A8.06C"/>
    <property type="match status" value="1"/>
</dbReference>
<dbReference type="Gene3D" id="3.40.50.1820">
    <property type="entry name" value="alpha/beta hydrolase"/>
    <property type="match status" value="1"/>
</dbReference>
<name>A0AAW7YQ52_9STAP</name>
<organism evidence="3 4">
    <name type="scientific">Staphylococcus pasteuri_A</name>
    <dbReference type="NCBI Taxonomy" id="3062664"/>
    <lineage>
        <taxon>Bacteria</taxon>
        <taxon>Bacillati</taxon>
        <taxon>Bacillota</taxon>
        <taxon>Bacilli</taxon>
        <taxon>Bacillales</taxon>
        <taxon>Staphylococcaceae</taxon>
        <taxon>Staphylococcus</taxon>
    </lineage>
</organism>
<evidence type="ECO:0000313" key="3">
    <source>
        <dbReference type="EMBL" id="MDO6572700.1"/>
    </source>
</evidence>